<evidence type="ECO:0008006" key="4">
    <source>
        <dbReference type="Google" id="ProtNLM"/>
    </source>
</evidence>
<sequence length="700" mass="79169">MSGPIIPTTAAPGDLPTEILLQVAGVLHREHPPSLAAFAPVNKVCYAAAMAWRLRSIRFEVTKRQHLRRDVDKFLQAVKSIQGERHVRWLEVRGCLQPAVEADEKIPSRAREPVLRDHIHYGTTRDVFNEPVYAEFESDGPVAIPPEEDKAWEPVVDLLKALPHLEDFVFTSEENQFPPSLLQALNVHHPACRLHLPFFRFRSLREDSIDPHELSIVCSPLLHSIGVKWLKYDAKRNIDHTLQAVMCLVANGMAPNLMRVKLTHCQSTAYPARPRPIRSGPPWNGFGSGPWCQGAASTARRASLQSLILFDYNPIEASVLATWQRHTAFEKLTDLSFITGVSDEALEWAALNASFPNLTRLNIKFVLDERDQSAPDSESPLSVFIATLHPLESLRVTGHIDNGTIDRVLRRHGPTLRSLTLRPYGAREGPTPGSRRYQPSTYGRDHILQLRDACACLEKLSLPIQRQKGSPAEVEIYRVLSTIPSLADLTLHLHCPSQYALQADENGPREPFRDPFKNLRFNKRDVRVQERYLRNGDVWEGLLNRAVDEDLARAIWDVVAAPRLRSLRLRPRGGPDFGPGGEYCGLEYTIEHLQRSYLLERSVRDDDGDAAPPMVRELGRKEREAQDERRTESDRAFRCRWAESHPDGPSLSPPKDTYLEEVLRRMWPAKGEVGIGGIIGKACHLSWASNESEFTKGYYR</sequence>
<evidence type="ECO:0000313" key="2">
    <source>
        <dbReference type="EMBL" id="KAK8029792.1"/>
    </source>
</evidence>
<feature type="compositionally biased region" description="Basic and acidic residues" evidence="1">
    <location>
        <begin position="617"/>
        <end position="631"/>
    </location>
</feature>
<organism evidence="2 3">
    <name type="scientific">Apiospora rasikravindrae</name>
    <dbReference type="NCBI Taxonomy" id="990691"/>
    <lineage>
        <taxon>Eukaryota</taxon>
        <taxon>Fungi</taxon>
        <taxon>Dikarya</taxon>
        <taxon>Ascomycota</taxon>
        <taxon>Pezizomycotina</taxon>
        <taxon>Sordariomycetes</taxon>
        <taxon>Xylariomycetidae</taxon>
        <taxon>Amphisphaeriales</taxon>
        <taxon>Apiosporaceae</taxon>
        <taxon>Apiospora</taxon>
    </lineage>
</organism>
<reference evidence="2 3" key="1">
    <citation type="submission" date="2023-01" db="EMBL/GenBank/DDBJ databases">
        <title>Analysis of 21 Apiospora genomes using comparative genomics revels a genus with tremendous synthesis potential of carbohydrate active enzymes and secondary metabolites.</title>
        <authorList>
            <person name="Sorensen T."/>
        </authorList>
    </citation>
    <scope>NUCLEOTIDE SEQUENCE [LARGE SCALE GENOMIC DNA]</scope>
    <source>
        <strain evidence="2 3">CBS 33761</strain>
    </source>
</reference>
<accession>A0ABR1SD75</accession>
<dbReference type="Proteomes" id="UP001444661">
    <property type="component" value="Unassembled WGS sequence"/>
</dbReference>
<comment type="caution">
    <text evidence="2">The sequence shown here is derived from an EMBL/GenBank/DDBJ whole genome shotgun (WGS) entry which is preliminary data.</text>
</comment>
<name>A0ABR1SD75_9PEZI</name>
<dbReference type="EMBL" id="JAQQWK010000010">
    <property type="protein sequence ID" value="KAK8029792.1"/>
    <property type="molecule type" value="Genomic_DNA"/>
</dbReference>
<feature type="region of interest" description="Disordered" evidence="1">
    <location>
        <begin position="604"/>
        <end position="631"/>
    </location>
</feature>
<evidence type="ECO:0000313" key="3">
    <source>
        <dbReference type="Proteomes" id="UP001444661"/>
    </source>
</evidence>
<proteinExistence type="predicted"/>
<dbReference type="Gene3D" id="3.80.10.10">
    <property type="entry name" value="Ribonuclease Inhibitor"/>
    <property type="match status" value="1"/>
</dbReference>
<gene>
    <name evidence="2" type="ORF">PG993_011083</name>
</gene>
<protein>
    <recommendedName>
        <fullName evidence="4">F-box domain-containing protein</fullName>
    </recommendedName>
</protein>
<keyword evidence="3" id="KW-1185">Reference proteome</keyword>
<dbReference type="InterPro" id="IPR032675">
    <property type="entry name" value="LRR_dom_sf"/>
</dbReference>
<evidence type="ECO:0000256" key="1">
    <source>
        <dbReference type="SAM" id="MobiDB-lite"/>
    </source>
</evidence>